<proteinExistence type="predicted"/>
<dbReference type="InterPro" id="IPR051504">
    <property type="entry name" value="Plant_metabolite_acyltrans"/>
</dbReference>
<evidence type="ECO:0000313" key="4">
    <source>
        <dbReference type="Proteomes" id="UP001165190"/>
    </source>
</evidence>
<dbReference type="GO" id="GO:0016747">
    <property type="term" value="F:acyltransferase activity, transferring groups other than amino-acyl groups"/>
    <property type="evidence" value="ECO:0007669"/>
    <property type="project" value="UniProtKB-ARBA"/>
</dbReference>
<dbReference type="InterPro" id="IPR023213">
    <property type="entry name" value="CAT-like_dom_sf"/>
</dbReference>
<dbReference type="PANTHER" id="PTHR31625">
    <property type="match status" value="1"/>
</dbReference>
<keyword evidence="1" id="KW-0808">Transferase</keyword>
<protein>
    <submittedName>
        <fullName evidence="3">Uncharacterized protein</fullName>
    </submittedName>
</protein>
<accession>A0A9W7MLF1</accession>
<dbReference type="AlphaFoldDB" id="A0A9W7MLF1"/>
<gene>
    <name evidence="3" type="ORF">HRI_004313600</name>
</gene>
<keyword evidence="2" id="KW-0012">Acyltransferase</keyword>
<evidence type="ECO:0000313" key="3">
    <source>
        <dbReference type="EMBL" id="GMJ06444.1"/>
    </source>
</evidence>
<evidence type="ECO:0000256" key="2">
    <source>
        <dbReference type="ARBA" id="ARBA00023315"/>
    </source>
</evidence>
<evidence type="ECO:0000256" key="1">
    <source>
        <dbReference type="ARBA" id="ARBA00022679"/>
    </source>
</evidence>
<dbReference type="OrthoDB" id="1862401at2759"/>
<dbReference type="Proteomes" id="UP001165190">
    <property type="component" value="Unassembled WGS sequence"/>
</dbReference>
<comment type="caution">
    <text evidence="3">The sequence shown here is derived from an EMBL/GenBank/DDBJ whole genome shotgun (WGS) entry which is preliminary data.</text>
</comment>
<keyword evidence="4" id="KW-1185">Reference proteome</keyword>
<name>A0A9W7MLF1_HIBTR</name>
<dbReference type="Pfam" id="PF02458">
    <property type="entry name" value="Transferase"/>
    <property type="match status" value="1"/>
</dbReference>
<dbReference type="EMBL" id="BSYR01000045">
    <property type="protein sequence ID" value="GMJ06444.1"/>
    <property type="molecule type" value="Genomic_DNA"/>
</dbReference>
<dbReference type="Gene3D" id="3.30.559.10">
    <property type="entry name" value="Chloramphenicol acetyltransferase-like domain"/>
    <property type="match status" value="2"/>
</dbReference>
<organism evidence="3 4">
    <name type="scientific">Hibiscus trionum</name>
    <name type="common">Flower of an hour</name>
    <dbReference type="NCBI Taxonomy" id="183268"/>
    <lineage>
        <taxon>Eukaryota</taxon>
        <taxon>Viridiplantae</taxon>
        <taxon>Streptophyta</taxon>
        <taxon>Embryophyta</taxon>
        <taxon>Tracheophyta</taxon>
        <taxon>Spermatophyta</taxon>
        <taxon>Magnoliopsida</taxon>
        <taxon>eudicotyledons</taxon>
        <taxon>Gunneridae</taxon>
        <taxon>Pentapetalae</taxon>
        <taxon>rosids</taxon>
        <taxon>malvids</taxon>
        <taxon>Malvales</taxon>
        <taxon>Malvaceae</taxon>
        <taxon>Malvoideae</taxon>
        <taxon>Hibiscus</taxon>
    </lineage>
</organism>
<sequence length="470" mass="52358">MASRPCTIKVVDRRHVSPPPGSAANTSLPLSFFDYPWLLCRPMQRLFFYELPFSTLHFTQSILPSLRSSLSLTLKTFFPFAGNLVCPPSPHKPHILYTDGDSVPFIVAESCADFDGTIGCHARDVRDLHPFVPELPHARVVSGNRVQPLMAMQITVFPNSGISIGVTFSHVVADGRSFNHFMKTWASVLRSAGNSALPATAMPFLERSAVQEKDPCGIESVFLNDWWSCASNREDDHDQEQGYRDVFADKVRATFVIGGDDIERLKRRVIEKYEAELPLPRTSTFVVACALVWTCLIKTQQLIGSLKHQQYADEFHYFCFVADCRNRPELAIPATYLGNCLAICFVQMTGSELVGEDGVLAATKAIGNRVKEFEKGALKGAEKWISNWIEISESGRLFTVAGSPKLRVYDTDFGWGRPKKTEVVHVDASAAIYIGDCRDEEGGIEMGLALKRDEMEAFSGFFEQALKKPI</sequence>
<reference evidence="3" key="1">
    <citation type="submission" date="2023-05" db="EMBL/GenBank/DDBJ databases">
        <title>Genome and transcriptome analyses reveal genes involved in the formation of fine ridges on petal epidermal cells in Hibiscus trionum.</title>
        <authorList>
            <person name="Koshimizu S."/>
            <person name="Masuda S."/>
            <person name="Ishii T."/>
            <person name="Shirasu K."/>
            <person name="Hoshino A."/>
            <person name="Arita M."/>
        </authorList>
    </citation>
    <scope>NUCLEOTIDE SEQUENCE</scope>
    <source>
        <strain evidence="3">Hamamatsu line</strain>
    </source>
</reference>